<dbReference type="Proteomes" id="UP000798951">
    <property type="component" value="Unassembled WGS sequence"/>
</dbReference>
<gene>
    <name evidence="1" type="ORF">FNL39_103704</name>
</gene>
<evidence type="ECO:0000313" key="2">
    <source>
        <dbReference type="Proteomes" id="UP000798951"/>
    </source>
</evidence>
<accession>A0ABQ6YPP3</accession>
<protein>
    <submittedName>
        <fullName evidence="1">Uncharacterized protein</fullName>
    </submittedName>
</protein>
<organism evidence="1 2">
    <name type="scientific">Nocardia caishijiensis</name>
    <dbReference type="NCBI Taxonomy" id="184756"/>
    <lineage>
        <taxon>Bacteria</taxon>
        <taxon>Bacillati</taxon>
        <taxon>Actinomycetota</taxon>
        <taxon>Actinomycetes</taxon>
        <taxon>Mycobacteriales</taxon>
        <taxon>Nocardiaceae</taxon>
        <taxon>Nocardia</taxon>
    </lineage>
</organism>
<evidence type="ECO:0000313" key="1">
    <source>
        <dbReference type="EMBL" id="KAF0847802.1"/>
    </source>
</evidence>
<sequence length="81" mass="9716">MHRLNNTRTKLRYLLFERRHHRSDRNAKVFSPSREYGGWTVRPARGWRSVRWITPPLHFTCDIPADQREAAVDWAMEKLGL</sequence>
<name>A0ABQ6YPP3_9NOCA</name>
<proteinExistence type="predicted"/>
<reference evidence="1 2" key="1">
    <citation type="submission" date="2019-07" db="EMBL/GenBank/DDBJ databases">
        <title>Genomic Encyclopedia of Type Strains, Phase IV (KMG-IV): sequencing the most valuable type-strain genomes for metagenomic binning, comparative biology and taxonomic classification.</title>
        <authorList>
            <person name="Goeker M."/>
        </authorList>
    </citation>
    <scope>NUCLEOTIDE SEQUENCE [LARGE SCALE GENOMIC DNA]</scope>
    <source>
        <strain evidence="1 2">DSM 44831</strain>
    </source>
</reference>
<keyword evidence="2" id="KW-1185">Reference proteome</keyword>
<dbReference type="EMBL" id="VMSD01000003">
    <property type="protein sequence ID" value="KAF0847802.1"/>
    <property type="molecule type" value="Genomic_DNA"/>
</dbReference>
<comment type="caution">
    <text evidence="1">The sequence shown here is derived from an EMBL/GenBank/DDBJ whole genome shotgun (WGS) entry which is preliminary data.</text>
</comment>